<name>A0A380P6M4_STRGR</name>
<dbReference type="AlphaFoldDB" id="A0A380P6M4"/>
<keyword evidence="1" id="KW-1133">Transmembrane helix</keyword>
<dbReference type="RefSeq" id="WP_124287738.1">
    <property type="nucleotide sequence ID" value="NZ_UHID01000007.1"/>
</dbReference>
<feature type="transmembrane region" description="Helical" evidence="1">
    <location>
        <begin position="21"/>
        <end position="42"/>
    </location>
</feature>
<evidence type="ECO:0000313" key="3">
    <source>
        <dbReference type="Proteomes" id="UP000254150"/>
    </source>
</evidence>
<dbReference type="EMBL" id="UHID01000007">
    <property type="protein sequence ID" value="SUP60765.1"/>
    <property type="molecule type" value="Genomic_DNA"/>
</dbReference>
<feature type="transmembrane region" description="Helical" evidence="1">
    <location>
        <begin position="62"/>
        <end position="80"/>
    </location>
</feature>
<accession>A0A380P6M4</accession>
<sequence length="90" mass="9827">MKVEALTIAARTSHSFSLAETISGLTLLIIGVAISCNFRGWAEDANYFLSKTIAPSLHRNEIILRVTAGFFAFFGAILFLKNAKIAIFGF</sequence>
<keyword evidence="1" id="KW-0472">Membrane</keyword>
<reference evidence="2 3" key="1">
    <citation type="submission" date="2018-06" db="EMBL/GenBank/DDBJ databases">
        <authorList>
            <consortium name="Pathogen Informatics"/>
            <person name="Doyle S."/>
        </authorList>
    </citation>
    <scope>NUCLEOTIDE SEQUENCE [LARGE SCALE GENOMIC DNA]</scope>
    <source>
        <strain evidence="2 3">NCTC7807</strain>
    </source>
</reference>
<evidence type="ECO:0000256" key="1">
    <source>
        <dbReference type="SAM" id="Phobius"/>
    </source>
</evidence>
<keyword evidence="1" id="KW-0812">Transmembrane</keyword>
<organism evidence="2 3">
    <name type="scientific">Streptomyces griseus</name>
    <dbReference type="NCBI Taxonomy" id="1911"/>
    <lineage>
        <taxon>Bacteria</taxon>
        <taxon>Bacillati</taxon>
        <taxon>Actinomycetota</taxon>
        <taxon>Actinomycetes</taxon>
        <taxon>Kitasatosporales</taxon>
        <taxon>Streptomycetaceae</taxon>
        <taxon>Streptomyces</taxon>
    </lineage>
</organism>
<gene>
    <name evidence="2" type="ORF">NCTC7807_04836</name>
</gene>
<protein>
    <submittedName>
        <fullName evidence="2">Uncharacterized protein</fullName>
    </submittedName>
</protein>
<dbReference type="Proteomes" id="UP000254150">
    <property type="component" value="Unassembled WGS sequence"/>
</dbReference>
<evidence type="ECO:0000313" key="2">
    <source>
        <dbReference type="EMBL" id="SUP60765.1"/>
    </source>
</evidence>
<proteinExistence type="predicted"/>